<feature type="transmembrane region" description="Helical" evidence="11">
    <location>
        <begin position="208"/>
        <end position="230"/>
    </location>
</feature>
<keyword evidence="13" id="KW-1185">Reference proteome</keyword>
<reference evidence="12 13" key="1">
    <citation type="submission" date="2024-10" db="EMBL/GenBank/DDBJ databases">
        <title>The Natural Products Discovery Center: Release of the First 8490 Sequenced Strains for Exploring Actinobacteria Biosynthetic Diversity.</title>
        <authorList>
            <person name="Kalkreuter E."/>
            <person name="Kautsar S.A."/>
            <person name="Yang D."/>
            <person name="Bader C.D."/>
            <person name="Teijaro C.N."/>
            <person name="Fluegel L."/>
            <person name="Davis C.M."/>
            <person name="Simpson J.R."/>
            <person name="Lauterbach L."/>
            <person name="Steele A.D."/>
            <person name="Gui C."/>
            <person name="Meng S."/>
            <person name="Li G."/>
            <person name="Viehrig K."/>
            <person name="Ye F."/>
            <person name="Su P."/>
            <person name="Kiefer A.F."/>
            <person name="Nichols A."/>
            <person name="Cepeda A.J."/>
            <person name="Yan W."/>
            <person name="Fan B."/>
            <person name="Jiang Y."/>
            <person name="Adhikari A."/>
            <person name="Zheng C.-J."/>
            <person name="Schuster L."/>
            <person name="Cowan T.M."/>
            <person name="Smanski M.J."/>
            <person name="Chevrette M.G."/>
            <person name="De Carvalho L.P.S."/>
            <person name="Shen B."/>
        </authorList>
    </citation>
    <scope>NUCLEOTIDE SEQUENCE [LARGE SCALE GENOMIC DNA]</scope>
    <source>
        <strain evidence="12 13">NPDC001390</strain>
    </source>
</reference>
<evidence type="ECO:0000256" key="5">
    <source>
        <dbReference type="ARBA" id="ARBA00022605"/>
    </source>
</evidence>
<gene>
    <name evidence="12" type="ORF">ACFY1D_09250</name>
</gene>
<dbReference type="EMBL" id="JBIAWJ010000003">
    <property type="protein sequence ID" value="MFF4521620.1"/>
    <property type="molecule type" value="Genomic_DNA"/>
</dbReference>
<dbReference type="InterPro" id="IPR050480">
    <property type="entry name" value="CysZ-like"/>
</dbReference>
<keyword evidence="8" id="KW-0764">Sulfate transport</keyword>
<evidence type="ECO:0000256" key="6">
    <source>
        <dbReference type="ARBA" id="ARBA00022692"/>
    </source>
</evidence>
<keyword evidence="9 11" id="KW-0472">Membrane</keyword>
<evidence type="ECO:0000256" key="4">
    <source>
        <dbReference type="ARBA" id="ARBA00022519"/>
    </source>
</evidence>
<dbReference type="Proteomes" id="UP001602058">
    <property type="component" value="Unassembled WGS sequence"/>
</dbReference>
<feature type="transmembrane region" description="Helical" evidence="11">
    <location>
        <begin position="142"/>
        <end position="163"/>
    </location>
</feature>
<evidence type="ECO:0000256" key="2">
    <source>
        <dbReference type="ARBA" id="ARBA00022448"/>
    </source>
</evidence>
<sequence>MRDLGVGFTYLVQGQRWVARHGRQYGFGLLPGLITLVLYAAAIAALAVWGADFVAWSTPFADDWSSPWPGLFRGFLTAVLFGLGLLLAVVTFTAVTLVIGQPFYESLSEKVDRDVSPDGTAPESGLSFARDLWTSARDSLRIVVRAALWGILLFALGFLPVVGQTVVPVIGFFVTGFFLTEELTAVALQRRRVDLRERLALLRARKTLVWGFGTPLAVAFLVPVVAVFLMPGAVAGATLMARDLMGEETRDGDRDREGAGDQEAAPAS</sequence>
<feature type="transmembrane region" description="Helical" evidence="11">
    <location>
        <begin position="71"/>
        <end position="100"/>
    </location>
</feature>
<keyword evidence="7 11" id="KW-1133">Transmembrane helix</keyword>
<proteinExistence type="predicted"/>
<name>A0ABW6UDV7_9ACTN</name>
<evidence type="ECO:0000313" key="13">
    <source>
        <dbReference type="Proteomes" id="UP001602058"/>
    </source>
</evidence>
<dbReference type="PANTHER" id="PTHR37468">
    <property type="entry name" value="SULFATE TRANSPORTER CYSZ"/>
    <property type="match status" value="1"/>
</dbReference>
<keyword evidence="3" id="KW-1003">Cell membrane</keyword>
<protein>
    <submittedName>
        <fullName evidence="12">EI24 domain-containing protein</fullName>
    </submittedName>
</protein>
<dbReference type="PANTHER" id="PTHR37468:SF1">
    <property type="entry name" value="SULFATE TRANSPORTER CYSZ"/>
    <property type="match status" value="1"/>
</dbReference>
<feature type="region of interest" description="Disordered" evidence="10">
    <location>
        <begin position="248"/>
        <end position="268"/>
    </location>
</feature>
<evidence type="ECO:0000256" key="3">
    <source>
        <dbReference type="ARBA" id="ARBA00022475"/>
    </source>
</evidence>
<dbReference type="InterPro" id="IPR059112">
    <property type="entry name" value="CysZ/EI24"/>
</dbReference>
<accession>A0ABW6UDV7</accession>
<evidence type="ECO:0000256" key="11">
    <source>
        <dbReference type="SAM" id="Phobius"/>
    </source>
</evidence>
<feature type="transmembrane region" description="Helical" evidence="11">
    <location>
        <begin position="25"/>
        <end position="51"/>
    </location>
</feature>
<keyword evidence="6 11" id="KW-0812">Transmembrane</keyword>
<evidence type="ECO:0000256" key="10">
    <source>
        <dbReference type="SAM" id="MobiDB-lite"/>
    </source>
</evidence>
<evidence type="ECO:0000313" key="12">
    <source>
        <dbReference type="EMBL" id="MFF4521620.1"/>
    </source>
</evidence>
<feature type="transmembrane region" description="Helical" evidence="11">
    <location>
        <begin position="169"/>
        <end position="188"/>
    </location>
</feature>
<dbReference type="RefSeq" id="WP_387885042.1">
    <property type="nucleotide sequence ID" value="NZ_JBIAWJ010000003.1"/>
</dbReference>
<evidence type="ECO:0000256" key="9">
    <source>
        <dbReference type="ARBA" id="ARBA00023136"/>
    </source>
</evidence>
<keyword evidence="4" id="KW-0997">Cell inner membrane</keyword>
<comment type="subcellular location">
    <subcellularLocation>
        <location evidence="1">Membrane</location>
        <topology evidence="1">Multi-pass membrane protein</topology>
    </subcellularLocation>
</comment>
<keyword evidence="5" id="KW-0028">Amino-acid biosynthesis</keyword>
<keyword evidence="2" id="KW-0813">Transport</keyword>
<dbReference type="Pfam" id="PF07264">
    <property type="entry name" value="EI24"/>
    <property type="match status" value="1"/>
</dbReference>
<evidence type="ECO:0000256" key="8">
    <source>
        <dbReference type="ARBA" id="ARBA00023032"/>
    </source>
</evidence>
<evidence type="ECO:0000256" key="1">
    <source>
        <dbReference type="ARBA" id="ARBA00004141"/>
    </source>
</evidence>
<feature type="compositionally biased region" description="Basic and acidic residues" evidence="10">
    <location>
        <begin position="248"/>
        <end position="259"/>
    </location>
</feature>
<organism evidence="12 13">
    <name type="scientific">Streptomyces bluensis</name>
    <dbReference type="NCBI Taxonomy" id="33897"/>
    <lineage>
        <taxon>Bacteria</taxon>
        <taxon>Bacillati</taxon>
        <taxon>Actinomycetota</taxon>
        <taxon>Actinomycetes</taxon>
        <taxon>Kitasatosporales</taxon>
        <taxon>Streptomycetaceae</taxon>
        <taxon>Streptomyces</taxon>
    </lineage>
</organism>
<comment type="caution">
    <text evidence="12">The sequence shown here is derived from an EMBL/GenBank/DDBJ whole genome shotgun (WGS) entry which is preliminary data.</text>
</comment>
<evidence type="ECO:0000256" key="7">
    <source>
        <dbReference type="ARBA" id="ARBA00022989"/>
    </source>
</evidence>